<evidence type="ECO:0000313" key="2">
    <source>
        <dbReference type="Proteomes" id="UP000503088"/>
    </source>
</evidence>
<name>A0A7D4BHT4_9BACL</name>
<dbReference type="RefSeq" id="WP_173219346.1">
    <property type="nucleotide sequence ID" value="NZ_CP048104.1"/>
</dbReference>
<dbReference type="Pfam" id="PF18616">
    <property type="entry name" value="CdiI_3"/>
    <property type="match status" value="1"/>
</dbReference>
<reference evidence="1 2" key="1">
    <citation type="submission" date="2020-01" db="EMBL/GenBank/DDBJ databases">
        <authorList>
            <person name="Gulvik C.A."/>
            <person name="Batra D.G."/>
        </authorList>
    </citation>
    <scope>NUCLEOTIDE SEQUENCE [LARGE SCALE GENOMIC DNA]</scope>
    <source>
        <strain evidence="1 2">W9323</strain>
    </source>
</reference>
<dbReference type="EMBL" id="CP048104">
    <property type="protein sequence ID" value="QKG83150.1"/>
    <property type="molecule type" value="Genomic_DNA"/>
</dbReference>
<organism evidence="1 2">
    <name type="scientific">Kroppenstedtia pulmonis</name>
    <dbReference type="NCBI Taxonomy" id="1380685"/>
    <lineage>
        <taxon>Bacteria</taxon>
        <taxon>Bacillati</taxon>
        <taxon>Bacillota</taxon>
        <taxon>Bacilli</taxon>
        <taxon>Bacillales</taxon>
        <taxon>Thermoactinomycetaceae</taxon>
        <taxon>Kroppenstedtia</taxon>
    </lineage>
</organism>
<sequence>MVDLEKHMGLSSEYEVDPESSLSIWYGEIREKKICDLTVFDLARCLRQGIFPEHIIFGVIEIIKSDPFGGDLFDGELIRLMSTKLDVQFWRNNKKARKRLIEILKHHPLLSKPDFNNWTQYDPLLEDLDEIKRDLDSLKIILLKTETN</sequence>
<gene>
    <name evidence="1" type="ORF">GXN76_00850</name>
</gene>
<accession>A0A7D4BHT4</accession>
<protein>
    <submittedName>
        <fullName evidence="1">Uncharacterized protein</fullName>
    </submittedName>
</protein>
<evidence type="ECO:0000313" key="1">
    <source>
        <dbReference type="EMBL" id="QKG83150.1"/>
    </source>
</evidence>
<dbReference type="KEGG" id="kpul:GXN76_00850"/>
<dbReference type="InterPro" id="IPR040547">
    <property type="entry name" value="CdiI"/>
</dbReference>
<keyword evidence="2" id="KW-1185">Reference proteome</keyword>
<dbReference type="AlphaFoldDB" id="A0A7D4BHT4"/>
<proteinExistence type="predicted"/>
<dbReference type="CDD" id="cd20691">
    <property type="entry name" value="CdiI_EC536-like"/>
    <property type="match status" value="1"/>
</dbReference>
<dbReference type="Proteomes" id="UP000503088">
    <property type="component" value="Chromosome"/>
</dbReference>